<sequence>MQVQFREFDPFDLWIWIEFAMVPSEREKLYLEEVFNSWFFLGKLGGFNAENLQAQEMGLDLSYMDYETETSGDSLKALMHNMAEFEYEGVWGRCWFDLGTSDAIALDVLINALKQFSEDYVQLETVIIGGENEDWPVERSHRSDLARQSELN</sequence>
<dbReference type="EMBL" id="CP001344">
    <property type="protein sequence ID" value="ACL44748.1"/>
    <property type="molecule type" value="Genomic_DNA"/>
</dbReference>
<reference evidence="1" key="1">
    <citation type="submission" date="2009-01" db="EMBL/GenBank/DDBJ databases">
        <title>Complete sequence of chromosome Cyanothece sp. PCC 7425.</title>
        <authorList>
            <consortium name="US DOE Joint Genome Institute"/>
            <person name="Lucas S."/>
            <person name="Copeland A."/>
            <person name="Lapidus A."/>
            <person name="Glavina del Rio T."/>
            <person name="Dalin E."/>
            <person name="Tice H."/>
            <person name="Bruce D."/>
            <person name="Goodwin L."/>
            <person name="Pitluck S."/>
            <person name="Sims D."/>
            <person name="Meineke L."/>
            <person name="Brettin T."/>
            <person name="Detter J.C."/>
            <person name="Han C."/>
            <person name="Larimer F."/>
            <person name="Land M."/>
            <person name="Hauser L."/>
            <person name="Kyrpides N."/>
            <person name="Ovchinnikova G."/>
            <person name="Liberton M."/>
            <person name="Stoeckel J."/>
            <person name="Banerjee A."/>
            <person name="Singh A."/>
            <person name="Page L."/>
            <person name="Sato H."/>
            <person name="Zhao L."/>
            <person name="Sherman L."/>
            <person name="Pakrasi H."/>
            <person name="Richardson P."/>
        </authorList>
    </citation>
    <scope>NUCLEOTIDE SEQUENCE</scope>
    <source>
        <strain evidence="1">PCC 7425</strain>
    </source>
</reference>
<dbReference type="PANTHER" id="PTHR46737:SF2">
    <property type="entry name" value="OS02G0827600 PROTEIN"/>
    <property type="match status" value="1"/>
</dbReference>
<dbReference type="OrthoDB" id="510886at2"/>
<accession>B8HX57</accession>
<dbReference type="InterPro" id="IPR021920">
    <property type="entry name" value="DUF3531"/>
</dbReference>
<evidence type="ECO:0008006" key="2">
    <source>
        <dbReference type="Google" id="ProtNLM"/>
    </source>
</evidence>
<organism evidence="1">
    <name type="scientific">Cyanothece sp. (strain PCC 7425 / ATCC 29141)</name>
    <dbReference type="NCBI Taxonomy" id="395961"/>
    <lineage>
        <taxon>Bacteria</taxon>
        <taxon>Bacillati</taxon>
        <taxon>Cyanobacteriota</taxon>
        <taxon>Cyanophyceae</taxon>
        <taxon>Gomontiellales</taxon>
        <taxon>Cyanothecaceae</taxon>
        <taxon>Cyanothece</taxon>
    </lineage>
</organism>
<name>B8HX57_CYAP4</name>
<evidence type="ECO:0000313" key="1">
    <source>
        <dbReference type="EMBL" id="ACL44748.1"/>
    </source>
</evidence>
<dbReference type="Pfam" id="PF12049">
    <property type="entry name" value="DUF3531"/>
    <property type="match status" value="1"/>
</dbReference>
<dbReference type="eggNOG" id="ENOG50302MH">
    <property type="taxonomic scope" value="Bacteria"/>
</dbReference>
<protein>
    <recommendedName>
        <fullName evidence="2">DUF3531 domain-containing protein</fullName>
    </recommendedName>
</protein>
<dbReference type="AlphaFoldDB" id="B8HX57"/>
<dbReference type="PANTHER" id="PTHR46737">
    <property type="entry name" value="OS02G0827600 PROTEIN"/>
    <property type="match status" value="1"/>
</dbReference>
<dbReference type="KEGG" id="cyn:Cyan7425_2390"/>
<dbReference type="STRING" id="395961.Cyan7425_2390"/>
<gene>
    <name evidence="1" type="ordered locus">Cyan7425_2390</name>
</gene>
<proteinExistence type="predicted"/>
<dbReference type="HOGENOM" id="CLU_073961_3_0_3"/>